<protein>
    <submittedName>
        <fullName evidence="1">(rape) hypothetical protein</fullName>
    </submittedName>
</protein>
<evidence type="ECO:0000313" key="1">
    <source>
        <dbReference type="EMBL" id="CAF1858788.1"/>
    </source>
</evidence>
<sequence length="110" mass="11949">MLTDLKAIGVLPLWWCDFSFWEARNVKGGVELMGLDMLILDSKGGPISKLIIILAVKSIVSDPTQGKHRVMTGGLQLLPVMMIDVSLTLSLFHSQLSSSIVSQAPGRLLC</sequence>
<dbReference type="AlphaFoldDB" id="A0A816JMA7"/>
<proteinExistence type="predicted"/>
<accession>A0A816JMA7</accession>
<gene>
    <name evidence="1" type="ORF">DARMORV10_C04P46180.1</name>
</gene>
<reference evidence="1" key="1">
    <citation type="submission" date="2021-01" db="EMBL/GenBank/DDBJ databases">
        <authorList>
            <consortium name="Genoscope - CEA"/>
            <person name="William W."/>
        </authorList>
    </citation>
    <scope>NUCLEOTIDE SEQUENCE</scope>
</reference>
<dbReference type="Proteomes" id="UP001295469">
    <property type="component" value="Chromosome C04"/>
</dbReference>
<dbReference type="EMBL" id="HG994368">
    <property type="protein sequence ID" value="CAF1858788.1"/>
    <property type="molecule type" value="Genomic_DNA"/>
</dbReference>
<name>A0A816JMA7_BRANA</name>
<organism evidence="1">
    <name type="scientific">Brassica napus</name>
    <name type="common">Rape</name>
    <dbReference type="NCBI Taxonomy" id="3708"/>
    <lineage>
        <taxon>Eukaryota</taxon>
        <taxon>Viridiplantae</taxon>
        <taxon>Streptophyta</taxon>
        <taxon>Embryophyta</taxon>
        <taxon>Tracheophyta</taxon>
        <taxon>Spermatophyta</taxon>
        <taxon>Magnoliopsida</taxon>
        <taxon>eudicotyledons</taxon>
        <taxon>Gunneridae</taxon>
        <taxon>Pentapetalae</taxon>
        <taxon>rosids</taxon>
        <taxon>malvids</taxon>
        <taxon>Brassicales</taxon>
        <taxon>Brassicaceae</taxon>
        <taxon>Brassiceae</taxon>
        <taxon>Brassica</taxon>
    </lineage>
</organism>